<accession>A0ABN1F3Q1</accession>
<dbReference type="RefSeq" id="WP_343895127.1">
    <property type="nucleotide sequence ID" value="NZ_BAAAFZ010000023.1"/>
</dbReference>
<feature type="signal peptide" evidence="2">
    <location>
        <begin position="1"/>
        <end position="28"/>
    </location>
</feature>
<dbReference type="PANTHER" id="PTHR42928:SF5">
    <property type="entry name" value="BLR1237 PROTEIN"/>
    <property type="match status" value="1"/>
</dbReference>
<name>A0ABN1F3Q1_9PROT</name>
<dbReference type="InterPro" id="IPR042100">
    <property type="entry name" value="Bug_dom1"/>
</dbReference>
<dbReference type="SUPFAM" id="SSF53850">
    <property type="entry name" value="Periplasmic binding protein-like II"/>
    <property type="match status" value="1"/>
</dbReference>
<reference evidence="3 4" key="1">
    <citation type="journal article" date="2019" name="Int. J. Syst. Evol. Microbiol.">
        <title>The Global Catalogue of Microorganisms (GCM) 10K type strain sequencing project: providing services to taxonomists for standard genome sequencing and annotation.</title>
        <authorList>
            <consortium name="The Broad Institute Genomics Platform"/>
            <consortium name="The Broad Institute Genome Sequencing Center for Infectious Disease"/>
            <person name="Wu L."/>
            <person name="Ma J."/>
        </authorList>
    </citation>
    <scope>NUCLEOTIDE SEQUENCE [LARGE SCALE GENOMIC DNA]</scope>
    <source>
        <strain evidence="3 4">JCM 9933</strain>
    </source>
</reference>
<dbReference type="PIRSF" id="PIRSF017082">
    <property type="entry name" value="YflP"/>
    <property type="match status" value="1"/>
</dbReference>
<comment type="similarity">
    <text evidence="1">Belongs to the UPF0065 (bug) family.</text>
</comment>
<dbReference type="PANTHER" id="PTHR42928">
    <property type="entry name" value="TRICARBOXYLATE-BINDING PROTEIN"/>
    <property type="match status" value="1"/>
</dbReference>
<dbReference type="EMBL" id="BAAAFZ010000023">
    <property type="protein sequence ID" value="GAA0581564.1"/>
    <property type="molecule type" value="Genomic_DNA"/>
</dbReference>
<gene>
    <name evidence="3" type="ORF">GCM10009416_20090</name>
</gene>
<dbReference type="CDD" id="cd07012">
    <property type="entry name" value="PBP2_Bug_TTT"/>
    <property type="match status" value="1"/>
</dbReference>
<comment type="caution">
    <text evidence="3">The sequence shown here is derived from an EMBL/GenBank/DDBJ whole genome shotgun (WGS) entry which is preliminary data.</text>
</comment>
<evidence type="ECO:0000313" key="3">
    <source>
        <dbReference type="EMBL" id="GAA0581564.1"/>
    </source>
</evidence>
<evidence type="ECO:0000256" key="1">
    <source>
        <dbReference type="ARBA" id="ARBA00006987"/>
    </source>
</evidence>
<proteinExistence type="inferred from homology"/>
<keyword evidence="4" id="KW-1185">Reference proteome</keyword>
<protein>
    <submittedName>
        <fullName evidence="3">Tripartite tricarboxylate transporter substrate binding protein</fullName>
    </submittedName>
</protein>
<evidence type="ECO:0000313" key="4">
    <source>
        <dbReference type="Proteomes" id="UP001501588"/>
    </source>
</evidence>
<dbReference type="Proteomes" id="UP001501588">
    <property type="component" value="Unassembled WGS sequence"/>
</dbReference>
<dbReference type="Pfam" id="PF03401">
    <property type="entry name" value="TctC"/>
    <property type="match status" value="1"/>
</dbReference>
<dbReference type="Gene3D" id="3.40.190.10">
    <property type="entry name" value="Periplasmic binding protein-like II"/>
    <property type="match status" value="1"/>
</dbReference>
<dbReference type="InterPro" id="IPR005064">
    <property type="entry name" value="BUG"/>
</dbReference>
<dbReference type="Gene3D" id="3.40.190.150">
    <property type="entry name" value="Bordetella uptake gene, domain 1"/>
    <property type="match status" value="1"/>
</dbReference>
<keyword evidence="2" id="KW-0732">Signal</keyword>
<sequence length="328" mass="34438">MRPPRRRHVAPLLLALPAVLRRAAPARAQGAWPDGRPVRIVIAWPPGGTTDFVTRLYARHLGEMLGASVVVENRPGGGGSIAWRAVAGARPDGLTLLLTENSLATAVPLMPDLGLDVRAAFSPLALLVDYPSVLAVPAALPARSLPELLDAARKEPGAMNYGSMGNGSAPHLYVEVLQDLANMRMTHVPYRGMGPAFTDLVAGRLQLVAAAPPTVLGAVRAGTVRVLAIGTKGGRIPALPDAPTLRELGIDFAYSYWYGLFGPAGTDPAAAARLLEAVRAINALPEVRARFAEQGGVPVGGDGAALGRLLAEEVDRWTAVVREKNITP</sequence>
<feature type="chain" id="PRO_5046373733" evidence="2">
    <location>
        <begin position="29"/>
        <end position="328"/>
    </location>
</feature>
<organism evidence="3 4">
    <name type="scientific">Craurococcus roseus</name>
    <dbReference type="NCBI Taxonomy" id="77585"/>
    <lineage>
        <taxon>Bacteria</taxon>
        <taxon>Pseudomonadati</taxon>
        <taxon>Pseudomonadota</taxon>
        <taxon>Alphaproteobacteria</taxon>
        <taxon>Acetobacterales</taxon>
        <taxon>Acetobacteraceae</taxon>
        <taxon>Craurococcus</taxon>
    </lineage>
</organism>
<evidence type="ECO:0000256" key="2">
    <source>
        <dbReference type="SAM" id="SignalP"/>
    </source>
</evidence>